<dbReference type="Proteomes" id="UP001228690">
    <property type="component" value="Chromosome"/>
</dbReference>
<proteinExistence type="predicted"/>
<accession>A0ABY8MFE9</accession>
<protein>
    <submittedName>
        <fullName evidence="1">Uncharacterized protein</fullName>
    </submittedName>
</protein>
<dbReference type="RefSeq" id="WP_326926447.1">
    <property type="nucleotide sequence ID" value="NZ_CP123443.1"/>
</dbReference>
<dbReference type="EMBL" id="CP123443">
    <property type="protein sequence ID" value="WGK68275.1"/>
    <property type="molecule type" value="Genomic_DNA"/>
</dbReference>
<sequence length="74" mass="7949">MARTAQAGYTGKETETGAYCGRLSIHVGLLCSATRCKKHAGTQEMYIIGQLPNTGFVLHTGASAINFWQGVFQV</sequence>
<evidence type="ECO:0000313" key="2">
    <source>
        <dbReference type="Proteomes" id="UP001228690"/>
    </source>
</evidence>
<organism evidence="1 2">
    <name type="scientific">Candidatus Haliotispira prima</name>
    <dbReference type="NCBI Taxonomy" id="3034016"/>
    <lineage>
        <taxon>Bacteria</taxon>
        <taxon>Pseudomonadati</taxon>
        <taxon>Spirochaetota</taxon>
        <taxon>Spirochaetia</taxon>
        <taxon>Spirochaetales</taxon>
        <taxon>Spirochaetaceae</taxon>
        <taxon>Candidatus Haliotispira</taxon>
    </lineage>
</organism>
<name>A0ABY8MFE9_9SPIO</name>
<reference evidence="1 2" key="1">
    <citation type="submission" date="2023-04" db="EMBL/GenBank/DDBJ databases">
        <title>Spirochaete genome identified in red abalone sample constitutes a novel genus.</title>
        <authorList>
            <person name="Sharma S.P."/>
            <person name="Purcell C.M."/>
            <person name="Hyde J.R."/>
            <person name="Severin A.J."/>
        </authorList>
    </citation>
    <scope>NUCLEOTIDE SEQUENCE [LARGE SCALE GENOMIC DNA]</scope>
    <source>
        <strain evidence="1 2">SP-2023</strain>
    </source>
</reference>
<gene>
    <name evidence="1" type="ORF">P0082_07235</name>
</gene>
<keyword evidence="2" id="KW-1185">Reference proteome</keyword>
<evidence type="ECO:0000313" key="1">
    <source>
        <dbReference type="EMBL" id="WGK68275.1"/>
    </source>
</evidence>